<feature type="domain" description="Nucleotidyl transferase" evidence="9">
    <location>
        <begin position="27"/>
        <end position="312"/>
    </location>
</feature>
<evidence type="ECO:0000256" key="5">
    <source>
        <dbReference type="ARBA" id="ARBA00022741"/>
    </source>
</evidence>
<reference evidence="12 13" key="1">
    <citation type="submission" date="2019-03" db="EMBL/GenBank/DDBJ databases">
        <title>Genomic Encyclopedia of Type Strains, Phase IV (KMG-IV): sequencing the most valuable type-strain genomes for metagenomic binning, comparative biology and taxonomic classification.</title>
        <authorList>
            <person name="Goeker M."/>
        </authorList>
    </citation>
    <scope>NUCLEOTIDE SEQUENCE [LARGE SCALE GENOMIC DNA]</scope>
    <source>
        <strain evidence="12 13">DSM 100309</strain>
    </source>
</reference>
<organism evidence="12 13">
    <name type="scientific">Sulfurirhabdus autotrophica</name>
    <dbReference type="NCBI Taxonomy" id="1706046"/>
    <lineage>
        <taxon>Bacteria</taxon>
        <taxon>Pseudomonadati</taxon>
        <taxon>Pseudomonadota</taxon>
        <taxon>Betaproteobacteria</taxon>
        <taxon>Nitrosomonadales</taxon>
        <taxon>Sulfuricellaceae</taxon>
        <taxon>Sulfurirhabdus</taxon>
    </lineage>
</organism>
<protein>
    <recommendedName>
        <fullName evidence="2">mannose-1-phosphate guanylyltransferase</fullName>
        <ecNumber evidence="2">2.7.7.13</ecNumber>
    </recommendedName>
</protein>
<feature type="domain" description="MannoseP isomerase/GMP-like beta-helix" evidence="11">
    <location>
        <begin position="318"/>
        <end position="370"/>
    </location>
</feature>
<evidence type="ECO:0000313" key="12">
    <source>
        <dbReference type="EMBL" id="TCV90514.1"/>
    </source>
</evidence>
<comment type="catalytic activity">
    <reaction evidence="7">
        <text>alpha-D-mannose 1-phosphate + GTP + H(+) = GDP-alpha-D-mannose + diphosphate</text>
        <dbReference type="Rhea" id="RHEA:15229"/>
        <dbReference type="ChEBI" id="CHEBI:15378"/>
        <dbReference type="ChEBI" id="CHEBI:33019"/>
        <dbReference type="ChEBI" id="CHEBI:37565"/>
        <dbReference type="ChEBI" id="CHEBI:57527"/>
        <dbReference type="ChEBI" id="CHEBI:58409"/>
        <dbReference type="EC" id="2.7.7.13"/>
    </reaction>
</comment>
<dbReference type="EMBL" id="SMCO01000001">
    <property type="protein sequence ID" value="TCV90514.1"/>
    <property type="molecule type" value="Genomic_DNA"/>
</dbReference>
<dbReference type="SUPFAM" id="SSF51182">
    <property type="entry name" value="RmlC-like cupins"/>
    <property type="match status" value="1"/>
</dbReference>
<accession>A0A4R3YHP0</accession>
<dbReference type="GO" id="GO:0000271">
    <property type="term" value="P:polysaccharide biosynthetic process"/>
    <property type="evidence" value="ECO:0007669"/>
    <property type="project" value="InterPro"/>
</dbReference>
<dbReference type="FunFam" id="2.60.120.10:FF:000032">
    <property type="entry name" value="Mannose-1-phosphate guanylyltransferase/mannose-6-phosphate isomerase"/>
    <property type="match status" value="1"/>
</dbReference>
<evidence type="ECO:0000259" key="11">
    <source>
        <dbReference type="Pfam" id="PF22640"/>
    </source>
</evidence>
<keyword evidence="12" id="KW-0413">Isomerase</keyword>
<comment type="similarity">
    <text evidence="1 8">Belongs to the mannose-6-phosphate isomerase type 2 family.</text>
</comment>
<dbReference type="InterPro" id="IPR006375">
    <property type="entry name" value="Man1P_GuaTrfase/Man6P_Isoase"/>
</dbReference>
<dbReference type="InterPro" id="IPR001538">
    <property type="entry name" value="Man6P_isomerase-2_C"/>
</dbReference>
<dbReference type="GO" id="GO:0016853">
    <property type="term" value="F:isomerase activity"/>
    <property type="evidence" value="ECO:0007669"/>
    <property type="project" value="UniProtKB-KW"/>
</dbReference>
<dbReference type="GO" id="GO:0004475">
    <property type="term" value="F:mannose-1-phosphate guanylyltransferase (GTP) activity"/>
    <property type="evidence" value="ECO:0007669"/>
    <property type="project" value="UniProtKB-EC"/>
</dbReference>
<sequence>MGTSSAKQASVKNKNVPSIKPAGERYAIILAGGSGTRLWPLSRSAMPKQLLALNGEDSLLQQTARRLLPRVAHDKLITVTHADHRFEVMGQLHSIHASLADNVLSEPIGRNTLPAIAWAVASIAEKDPKALIGVFSSDHAVSDQVAFNQAWESAEEAALDGYLTLFGMQPTEPAVGYGYIQAGSALKKKTSSKASGAMSVSRFVEKPDAKTARAYLKQGGYYWNGGMFVFRADIFLAMLKKYQPAIHIAALSLSNGGGKVADFDTYAALPDLSIDYGVLELADKVAVVPVDMGWNDLGSWEAIYQQRDKDEQGNMVKGEVLAVDSQDNLLWSEHGLIATLGLQNLAVVQTRDATMVCPRDRVQDLKQLVASVKETHQHLTEIHMTVTRPWGSYTILEEGARYKIKRIVVNPGAKLSMQMHFHRSEHWVVIAGTAKITNGDKEIFLEENQSTYIPQTNRHRLENPGRIPLQIIEIQSGPYLEEDDIVRFDDVYGRAPVTP</sequence>
<gene>
    <name evidence="12" type="ORF">EDC63_101487</name>
</gene>
<keyword evidence="5" id="KW-0547">Nucleotide-binding</keyword>
<dbReference type="InterPro" id="IPR014710">
    <property type="entry name" value="RmlC-like_jellyroll"/>
</dbReference>
<keyword evidence="13" id="KW-1185">Reference proteome</keyword>
<dbReference type="AlphaFoldDB" id="A0A4R3YHP0"/>
<dbReference type="NCBIfam" id="TIGR01479">
    <property type="entry name" value="GMP_PMI"/>
    <property type="match status" value="1"/>
</dbReference>
<dbReference type="PANTHER" id="PTHR46390">
    <property type="entry name" value="MANNOSE-1-PHOSPHATE GUANYLYLTRANSFERASE"/>
    <property type="match status" value="1"/>
</dbReference>
<evidence type="ECO:0000256" key="2">
    <source>
        <dbReference type="ARBA" id="ARBA00012387"/>
    </source>
</evidence>
<dbReference type="InterPro" id="IPR011051">
    <property type="entry name" value="RmlC_Cupin_sf"/>
</dbReference>
<dbReference type="GO" id="GO:0005525">
    <property type="term" value="F:GTP binding"/>
    <property type="evidence" value="ECO:0007669"/>
    <property type="project" value="UniProtKB-KW"/>
</dbReference>
<dbReference type="EC" id="2.7.7.13" evidence="2"/>
<name>A0A4R3YHP0_9PROT</name>
<proteinExistence type="inferred from homology"/>
<keyword evidence="4 12" id="KW-0548">Nucleotidyltransferase</keyword>
<dbReference type="FunFam" id="3.90.550.10:FF:000046">
    <property type="entry name" value="Mannose-1-phosphate guanylyltransferase (GDP)"/>
    <property type="match status" value="1"/>
</dbReference>
<dbReference type="InterPro" id="IPR005835">
    <property type="entry name" value="NTP_transferase_dom"/>
</dbReference>
<dbReference type="Gene3D" id="2.60.120.10">
    <property type="entry name" value="Jelly Rolls"/>
    <property type="match status" value="1"/>
</dbReference>
<dbReference type="PANTHER" id="PTHR46390:SF1">
    <property type="entry name" value="MANNOSE-1-PHOSPHATE GUANYLYLTRANSFERASE"/>
    <property type="match status" value="1"/>
</dbReference>
<evidence type="ECO:0000256" key="4">
    <source>
        <dbReference type="ARBA" id="ARBA00022695"/>
    </source>
</evidence>
<feature type="domain" description="Mannose-6-phosphate isomerase type II C-terminal" evidence="10">
    <location>
        <begin position="377"/>
        <end position="490"/>
    </location>
</feature>
<comment type="caution">
    <text evidence="12">The sequence shown here is derived from an EMBL/GenBank/DDBJ whole genome shotgun (WGS) entry which is preliminary data.</text>
</comment>
<dbReference type="Pfam" id="PF00483">
    <property type="entry name" value="NTP_transferase"/>
    <property type="match status" value="1"/>
</dbReference>
<dbReference type="CDD" id="cd02213">
    <property type="entry name" value="cupin_PMI_typeII_C"/>
    <property type="match status" value="1"/>
</dbReference>
<dbReference type="InterPro" id="IPR029044">
    <property type="entry name" value="Nucleotide-diphossugar_trans"/>
</dbReference>
<dbReference type="InterPro" id="IPR054566">
    <property type="entry name" value="ManC/GMP-like_b-helix"/>
</dbReference>
<dbReference type="SUPFAM" id="SSF53448">
    <property type="entry name" value="Nucleotide-diphospho-sugar transferases"/>
    <property type="match status" value="1"/>
</dbReference>
<evidence type="ECO:0000256" key="6">
    <source>
        <dbReference type="ARBA" id="ARBA00023134"/>
    </source>
</evidence>
<evidence type="ECO:0000313" key="13">
    <source>
        <dbReference type="Proteomes" id="UP000295367"/>
    </source>
</evidence>
<dbReference type="InterPro" id="IPR049577">
    <property type="entry name" value="GMPP_N"/>
</dbReference>
<keyword evidence="3 12" id="KW-0808">Transferase</keyword>
<evidence type="ECO:0000256" key="8">
    <source>
        <dbReference type="RuleBase" id="RU004190"/>
    </source>
</evidence>
<keyword evidence="6" id="KW-0342">GTP-binding</keyword>
<evidence type="ECO:0000259" key="10">
    <source>
        <dbReference type="Pfam" id="PF01050"/>
    </source>
</evidence>
<dbReference type="Pfam" id="PF22640">
    <property type="entry name" value="ManC_GMP_beta-helix"/>
    <property type="match status" value="1"/>
</dbReference>
<evidence type="ECO:0000256" key="7">
    <source>
        <dbReference type="ARBA" id="ARBA00047343"/>
    </source>
</evidence>
<evidence type="ECO:0000256" key="1">
    <source>
        <dbReference type="ARBA" id="ARBA00006115"/>
    </source>
</evidence>
<dbReference type="Proteomes" id="UP000295367">
    <property type="component" value="Unassembled WGS sequence"/>
</dbReference>
<evidence type="ECO:0000259" key="9">
    <source>
        <dbReference type="Pfam" id="PF00483"/>
    </source>
</evidence>
<dbReference type="InterPro" id="IPR051161">
    <property type="entry name" value="Mannose-6P_isomerase_type2"/>
</dbReference>
<dbReference type="RefSeq" id="WP_124947554.1">
    <property type="nucleotide sequence ID" value="NZ_BHVT01000073.1"/>
</dbReference>
<dbReference type="Pfam" id="PF01050">
    <property type="entry name" value="MannoseP_isomer"/>
    <property type="match status" value="1"/>
</dbReference>
<dbReference type="Gene3D" id="3.90.550.10">
    <property type="entry name" value="Spore Coat Polysaccharide Biosynthesis Protein SpsA, Chain A"/>
    <property type="match status" value="1"/>
</dbReference>
<dbReference type="GO" id="GO:0009298">
    <property type="term" value="P:GDP-mannose biosynthetic process"/>
    <property type="evidence" value="ECO:0007669"/>
    <property type="project" value="TreeGrafter"/>
</dbReference>
<evidence type="ECO:0000256" key="3">
    <source>
        <dbReference type="ARBA" id="ARBA00022679"/>
    </source>
</evidence>
<dbReference type="CDD" id="cd02509">
    <property type="entry name" value="GDP-M1P_Guanylyltransferase"/>
    <property type="match status" value="1"/>
</dbReference>
<dbReference type="OrthoDB" id="9806359at2"/>